<organism evidence="3 4">
    <name type="scientific">Musa troglodytarum</name>
    <name type="common">fe'i banana</name>
    <dbReference type="NCBI Taxonomy" id="320322"/>
    <lineage>
        <taxon>Eukaryota</taxon>
        <taxon>Viridiplantae</taxon>
        <taxon>Streptophyta</taxon>
        <taxon>Embryophyta</taxon>
        <taxon>Tracheophyta</taxon>
        <taxon>Spermatophyta</taxon>
        <taxon>Magnoliopsida</taxon>
        <taxon>Liliopsida</taxon>
        <taxon>Zingiberales</taxon>
        <taxon>Musaceae</taxon>
        <taxon>Musa</taxon>
    </lineage>
</organism>
<keyword evidence="2" id="KW-1133">Transmembrane helix</keyword>
<accession>A0A9E7FVZ7</accession>
<feature type="non-terminal residue" evidence="3">
    <location>
        <position position="1"/>
    </location>
</feature>
<reference evidence="3" key="1">
    <citation type="submission" date="2022-05" db="EMBL/GenBank/DDBJ databases">
        <title>The Musa troglodytarum L. genome provides insights into the mechanism of non-climacteric behaviour and enrichment of carotenoids.</title>
        <authorList>
            <person name="Wang J."/>
        </authorList>
    </citation>
    <scope>NUCLEOTIDE SEQUENCE</scope>
    <source>
        <tissue evidence="3">Leaf</tissue>
    </source>
</reference>
<feature type="compositionally biased region" description="Low complexity" evidence="1">
    <location>
        <begin position="66"/>
        <end position="84"/>
    </location>
</feature>
<proteinExistence type="predicted"/>
<dbReference type="AlphaFoldDB" id="A0A9E7FVZ7"/>
<feature type="region of interest" description="Disordered" evidence="1">
    <location>
        <begin position="50"/>
        <end position="93"/>
    </location>
</feature>
<sequence length="212" mass="23332">TSYADVAVTTIAGIETVDSVNEPNLTPDSSDSTVVIVLTSVSISSGGFCDRRSRWTPSTPPSTLEGVRQGQRPPRQAVPQARPQGVHEGGHPYSDWVRGDGIRRVLRQTHLYPDQQYHRRFRLEIDPPQLPPARYAEGANLHRGGHNQRSLGRFTNCKLLVHEAAVHNRFILQDDLVAIATLQPFLVLVALVVADLYLLEVPDDAKFAGGSN</sequence>
<feature type="transmembrane region" description="Helical" evidence="2">
    <location>
        <begin position="176"/>
        <end position="199"/>
    </location>
</feature>
<evidence type="ECO:0000313" key="4">
    <source>
        <dbReference type="Proteomes" id="UP001055439"/>
    </source>
</evidence>
<gene>
    <name evidence="3" type="ORF">MUK42_35312</name>
</gene>
<dbReference type="EMBL" id="CP097507">
    <property type="protein sequence ID" value="URE03344.1"/>
    <property type="molecule type" value="Genomic_DNA"/>
</dbReference>
<keyword evidence="2" id="KW-0472">Membrane</keyword>
<dbReference type="Proteomes" id="UP001055439">
    <property type="component" value="Chromosome 5"/>
</dbReference>
<protein>
    <submittedName>
        <fullName evidence="3">Uncharacterized protein</fullName>
    </submittedName>
</protein>
<keyword evidence="2" id="KW-0812">Transmembrane</keyword>
<evidence type="ECO:0000256" key="1">
    <source>
        <dbReference type="SAM" id="MobiDB-lite"/>
    </source>
</evidence>
<evidence type="ECO:0000313" key="3">
    <source>
        <dbReference type="EMBL" id="URE03344.1"/>
    </source>
</evidence>
<name>A0A9E7FVZ7_9LILI</name>
<keyword evidence="4" id="KW-1185">Reference proteome</keyword>
<evidence type="ECO:0000256" key="2">
    <source>
        <dbReference type="SAM" id="Phobius"/>
    </source>
</evidence>